<accession>I7AHA9</accession>
<name>I7AHA9_ENCRO</name>
<evidence type="ECO:0000313" key="1">
    <source>
        <dbReference type="EMBL" id="AFN84175.1"/>
    </source>
</evidence>
<dbReference type="VEuPathDB" id="MicrosporidiaDB:EROM_111940"/>
<sequence>MKTKIKTFIIDNFKYKISKDQVIKMIKSESVSIKTYNGFVFKILLKYKYSFGISGEPRILSTNTFLDKEFLFEDLFLVNGRKQEGILRGEEILFEKQGIPTEYYTSTMHLSYRFLGRMIAKDEVKERFRECSIGLGLSNDVEKECAEHLKKGLQIYIQKIVNRCNRKITITGLKAGLEKHIRLFNGLDMF</sequence>
<dbReference type="HOGENOM" id="CLU_1427971_0_0_1"/>
<gene>
    <name evidence="1" type="ordered locus">EROM_111940</name>
</gene>
<dbReference type="GeneID" id="20564793"/>
<protein>
    <submittedName>
        <fullName evidence="1">Uncharacterized protein</fullName>
    </submittedName>
</protein>
<dbReference type="OrthoDB" id="2192326at2759"/>
<dbReference type="Proteomes" id="UP000010094">
    <property type="component" value="Chromosome XI"/>
</dbReference>
<dbReference type="KEGG" id="ero:EROM_111940"/>
<proteinExistence type="predicted"/>
<keyword evidence="2" id="KW-1185">Reference proteome</keyword>
<dbReference type="RefSeq" id="XP_009265672.1">
    <property type="nucleotide sequence ID" value="XM_009267397.1"/>
</dbReference>
<evidence type="ECO:0000313" key="2">
    <source>
        <dbReference type="Proteomes" id="UP000010094"/>
    </source>
</evidence>
<organism evidence="1 2">
    <name type="scientific">Encephalitozoon romaleae (strain SJ-2008)</name>
    <name type="common">Microsporidian parasite</name>
    <dbReference type="NCBI Taxonomy" id="1178016"/>
    <lineage>
        <taxon>Eukaryota</taxon>
        <taxon>Fungi</taxon>
        <taxon>Fungi incertae sedis</taxon>
        <taxon>Microsporidia</taxon>
        <taxon>Unikaryonidae</taxon>
        <taxon>Encephalitozoon</taxon>
    </lineage>
</organism>
<dbReference type="AlphaFoldDB" id="I7AHA9"/>
<dbReference type="EMBL" id="CP003530">
    <property type="protein sequence ID" value="AFN84175.1"/>
    <property type="molecule type" value="Genomic_DNA"/>
</dbReference>
<reference evidence="1 2" key="1">
    <citation type="journal article" date="2012" name="Proc. Natl. Acad. Sci. U.S.A.">
        <title>Gain and loss of multiple functionally related, horizontally transferred genes in the reduced genomes of two microsporidian parasites.</title>
        <authorList>
            <person name="Pombert J.-F."/>
            <person name="Selman M."/>
            <person name="Burki F."/>
            <person name="Bardell F.T."/>
            <person name="Farinelli L."/>
            <person name="Solter L.F."/>
            <person name="Whitman D.W."/>
            <person name="Weiss L.M."/>
            <person name="Corradi N."/>
            <person name="Keeling P.J."/>
        </authorList>
    </citation>
    <scope>NUCLEOTIDE SEQUENCE [LARGE SCALE GENOMIC DNA]</scope>
    <source>
        <strain evidence="1 2">SJ-2008</strain>
    </source>
</reference>